<evidence type="ECO:0000256" key="1">
    <source>
        <dbReference type="SAM" id="MobiDB-lite"/>
    </source>
</evidence>
<organism evidence="2 3">
    <name type="scientific">Trapa natans</name>
    <name type="common">Water chestnut</name>
    <dbReference type="NCBI Taxonomy" id="22666"/>
    <lineage>
        <taxon>Eukaryota</taxon>
        <taxon>Viridiplantae</taxon>
        <taxon>Streptophyta</taxon>
        <taxon>Embryophyta</taxon>
        <taxon>Tracheophyta</taxon>
        <taxon>Spermatophyta</taxon>
        <taxon>Magnoliopsida</taxon>
        <taxon>eudicotyledons</taxon>
        <taxon>Gunneridae</taxon>
        <taxon>Pentapetalae</taxon>
        <taxon>rosids</taxon>
        <taxon>malvids</taxon>
        <taxon>Myrtales</taxon>
        <taxon>Lythraceae</taxon>
        <taxon>Trapa</taxon>
    </lineage>
</organism>
<dbReference type="EMBL" id="JAXQNO010000013">
    <property type="protein sequence ID" value="KAK4786275.1"/>
    <property type="molecule type" value="Genomic_DNA"/>
</dbReference>
<dbReference type="Proteomes" id="UP001346149">
    <property type="component" value="Unassembled WGS sequence"/>
</dbReference>
<protein>
    <submittedName>
        <fullName evidence="2">Uncharacterized protein</fullName>
    </submittedName>
</protein>
<evidence type="ECO:0000313" key="2">
    <source>
        <dbReference type="EMBL" id="KAK4786275.1"/>
    </source>
</evidence>
<feature type="region of interest" description="Disordered" evidence="1">
    <location>
        <begin position="54"/>
        <end position="75"/>
    </location>
</feature>
<proteinExistence type="predicted"/>
<keyword evidence="3" id="KW-1185">Reference proteome</keyword>
<sequence length="142" mass="15883">MATAHNHEGCGWLLKEQEELQQRLQGGAQVTRRSIKLNREAAYVKMRFRGPKGGAFPDAVNSLRETSGDDQKTKRSDIRLPTADCRGVKTVIGNKRMGCFSPAKHSRCRTRRMIHRPKNGQLCEEHPPSAGYWAAIGGRPSE</sequence>
<evidence type="ECO:0000313" key="3">
    <source>
        <dbReference type="Proteomes" id="UP001346149"/>
    </source>
</evidence>
<reference evidence="2 3" key="1">
    <citation type="journal article" date="2023" name="Hortic Res">
        <title>Pangenome of water caltrop reveals structural variations and asymmetric subgenome divergence after allopolyploidization.</title>
        <authorList>
            <person name="Zhang X."/>
            <person name="Chen Y."/>
            <person name="Wang L."/>
            <person name="Yuan Y."/>
            <person name="Fang M."/>
            <person name="Shi L."/>
            <person name="Lu R."/>
            <person name="Comes H.P."/>
            <person name="Ma Y."/>
            <person name="Chen Y."/>
            <person name="Huang G."/>
            <person name="Zhou Y."/>
            <person name="Zheng Z."/>
            <person name="Qiu Y."/>
        </authorList>
    </citation>
    <scope>NUCLEOTIDE SEQUENCE [LARGE SCALE GENOMIC DNA]</scope>
    <source>
        <strain evidence="2">F231</strain>
    </source>
</reference>
<name>A0AAN7R2Z3_TRANT</name>
<comment type="caution">
    <text evidence="2">The sequence shown here is derived from an EMBL/GenBank/DDBJ whole genome shotgun (WGS) entry which is preliminary data.</text>
</comment>
<gene>
    <name evidence="2" type="ORF">SAY86_002964</name>
</gene>
<feature type="compositionally biased region" description="Basic and acidic residues" evidence="1">
    <location>
        <begin position="66"/>
        <end position="75"/>
    </location>
</feature>
<accession>A0AAN7R2Z3</accession>
<dbReference type="AlphaFoldDB" id="A0AAN7R2Z3"/>